<proteinExistence type="predicted"/>
<sequence>MVFGVEIVKGNWHCVQQMGFLPGGHHDIPQDIADEVIESIRRFNEATKPRDTLSCLMAPNPPPLKNIQRRAGFVQVTFGAHVGLNLTHLTQHGVVLNGHVFYCQLLIRLVLMPNRDSLDIPNTR</sequence>
<dbReference type="Proteomes" id="UP000236630">
    <property type="component" value="Unassembled WGS sequence"/>
</dbReference>
<comment type="caution">
    <text evidence="1">The sequence shown here is derived from an EMBL/GenBank/DDBJ whole genome shotgun (WGS) entry which is preliminary data.</text>
</comment>
<evidence type="ECO:0000313" key="1">
    <source>
        <dbReference type="EMBL" id="GAY61190.1"/>
    </source>
</evidence>
<dbReference type="EMBL" id="BDQV01000261">
    <property type="protein sequence ID" value="GAY61190.1"/>
    <property type="molecule type" value="Genomic_DNA"/>
</dbReference>
<evidence type="ECO:0000313" key="2">
    <source>
        <dbReference type="Proteomes" id="UP000236630"/>
    </source>
</evidence>
<dbReference type="AlphaFoldDB" id="A0A2H5Q974"/>
<reference evidence="1 2" key="1">
    <citation type="journal article" date="2017" name="Front. Genet.">
        <title>Draft sequencing of the heterozygous diploid genome of Satsuma (Citrus unshiu Marc.) using a hybrid assembly approach.</title>
        <authorList>
            <person name="Shimizu T."/>
            <person name="Tanizawa Y."/>
            <person name="Mochizuki T."/>
            <person name="Nagasaki H."/>
            <person name="Yoshioka T."/>
            <person name="Toyoda A."/>
            <person name="Fujiyama A."/>
            <person name="Kaminuma E."/>
            <person name="Nakamura Y."/>
        </authorList>
    </citation>
    <scope>NUCLEOTIDE SEQUENCE [LARGE SCALE GENOMIC DNA]</scope>
    <source>
        <strain evidence="2">cv. Miyagawa wase</strain>
    </source>
</reference>
<organism evidence="1 2">
    <name type="scientific">Citrus unshiu</name>
    <name type="common">Satsuma mandarin</name>
    <name type="synonym">Citrus nobilis var. unshiu</name>
    <dbReference type="NCBI Taxonomy" id="55188"/>
    <lineage>
        <taxon>Eukaryota</taxon>
        <taxon>Viridiplantae</taxon>
        <taxon>Streptophyta</taxon>
        <taxon>Embryophyta</taxon>
        <taxon>Tracheophyta</taxon>
        <taxon>Spermatophyta</taxon>
        <taxon>Magnoliopsida</taxon>
        <taxon>eudicotyledons</taxon>
        <taxon>Gunneridae</taxon>
        <taxon>Pentapetalae</taxon>
        <taxon>rosids</taxon>
        <taxon>malvids</taxon>
        <taxon>Sapindales</taxon>
        <taxon>Rutaceae</taxon>
        <taxon>Aurantioideae</taxon>
        <taxon>Citrus</taxon>
    </lineage>
</organism>
<protein>
    <submittedName>
        <fullName evidence="1">Uncharacterized protein</fullName>
    </submittedName>
</protein>
<keyword evidence="2" id="KW-1185">Reference proteome</keyword>
<gene>
    <name evidence="1" type="ORF">CUMW_207910</name>
</gene>
<dbReference type="STRING" id="55188.A0A2H5Q974"/>
<name>A0A2H5Q974_CITUN</name>
<accession>A0A2H5Q974</accession>